<feature type="transmembrane region" description="Helical" evidence="1">
    <location>
        <begin position="182"/>
        <end position="201"/>
    </location>
</feature>
<proteinExistence type="predicted"/>
<sequence length="209" mass="24754">MLTLKEIILVKFAAGFVNNSDARKLINDFREEVWKKALREKISSLNIPLIFHEEIIAFIKPIKLDVDYWRRDHNGIFTAKQESCVKFCFKVNGMVDRIKTADALIHSEWLDVQSRFVLACQYWSGWDVLTFFKNLYKAERNRMLHKFSKKNKKLSEHEKKIVQWIKHYKGGCISKSLSHGGVVAIIIIVTCLYRVVFWIIYRRRIVNLF</sequence>
<keyword evidence="1" id="KW-1133">Transmembrane helix</keyword>
<evidence type="ECO:0000313" key="3">
    <source>
        <dbReference type="Proteomes" id="UP000887116"/>
    </source>
</evidence>
<evidence type="ECO:0000313" key="2">
    <source>
        <dbReference type="EMBL" id="GFQ95944.1"/>
    </source>
</evidence>
<comment type="caution">
    <text evidence="2">The sequence shown here is derived from an EMBL/GenBank/DDBJ whole genome shotgun (WGS) entry which is preliminary data.</text>
</comment>
<dbReference type="OrthoDB" id="6414224at2759"/>
<evidence type="ECO:0000256" key="1">
    <source>
        <dbReference type="SAM" id="Phobius"/>
    </source>
</evidence>
<protein>
    <submittedName>
        <fullName evidence="2">Uncharacterized protein</fullName>
    </submittedName>
</protein>
<accession>A0A8X6L496</accession>
<reference evidence="2" key="1">
    <citation type="submission" date="2020-07" db="EMBL/GenBank/DDBJ databases">
        <title>Multicomponent nature underlies the extraordinary mechanical properties of spider dragline silk.</title>
        <authorList>
            <person name="Kono N."/>
            <person name="Nakamura H."/>
            <person name="Mori M."/>
            <person name="Yoshida Y."/>
            <person name="Ohtoshi R."/>
            <person name="Malay A.D."/>
            <person name="Moran D.A.P."/>
            <person name="Tomita M."/>
            <person name="Numata K."/>
            <person name="Arakawa K."/>
        </authorList>
    </citation>
    <scope>NUCLEOTIDE SEQUENCE</scope>
</reference>
<gene>
    <name evidence="2" type="primary">NCL1_45509</name>
    <name evidence="2" type="ORF">TNCT_710581</name>
</gene>
<keyword evidence="1" id="KW-0472">Membrane</keyword>
<dbReference type="AlphaFoldDB" id="A0A8X6L496"/>
<keyword evidence="1" id="KW-0812">Transmembrane</keyword>
<dbReference type="EMBL" id="BMAO01004631">
    <property type="protein sequence ID" value="GFQ95944.1"/>
    <property type="molecule type" value="Genomic_DNA"/>
</dbReference>
<dbReference type="Proteomes" id="UP000887116">
    <property type="component" value="Unassembled WGS sequence"/>
</dbReference>
<organism evidence="2 3">
    <name type="scientific">Trichonephila clavata</name>
    <name type="common">Joro spider</name>
    <name type="synonym">Nephila clavata</name>
    <dbReference type="NCBI Taxonomy" id="2740835"/>
    <lineage>
        <taxon>Eukaryota</taxon>
        <taxon>Metazoa</taxon>
        <taxon>Ecdysozoa</taxon>
        <taxon>Arthropoda</taxon>
        <taxon>Chelicerata</taxon>
        <taxon>Arachnida</taxon>
        <taxon>Araneae</taxon>
        <taxon>Araneomorphae</taxon>
        <taxon>Entelegynae</taxon>
        <taxon>Araneoidea</taxon>
        <taxon>Nephilidae</taxon>
        <taxon>Trichonephila</taxon>
    </lineage>
</organism>
<name>A0A8X6L496_TRICU</name>
<keyword evidence="3" id="KW-1185">Reference proteome</keyword>